<dbReference type="AlphaFoldDB" id="B3QXY1"/>
<dbReference type="HOGENOM" id="CLU_982442_0_0_10"/>
<evidence type="ECO:0000313" key="2">
    <source>
        <dbReference type="Proteomes" id="UP000001208"/>
    </source>
</evidence>
<dbReference type="KEGG" id="cts:Ctha_1045"/>
<dbReference type="Gene3D" id="2.170.120.30">
    <property type="match status" value="2"/>
</dbReference>
<sequence length="283" mass="31781">MTKTYTTIKRVPVTVDYSESQFAVCSNLPKYVEVKFDGIGWKILSLYYSKTEWTVDLEQDFSENLIFIETNKNPQQYLTSLPDGLVPIEVLPSTLTIQLDEKITKTLPIKLRAKIEPAVGYTIVGNPKLTPDSVTVTGAKCVLKKMTCWETQREQYTKLDSKFQFSLELSDSLVQKVTLSAHRTRVTGLAEQLAELNFQDVPITVKQVPERASIALIPNRISVLVGGSISALANLKRDSVSVSVPYERILNDTTGAIVPDIQLPKFINLQDISPKELQYILRK</sequence>
<reference evidence="1 2" key="1">
    <citation type="submission" date="2008-06" db="EMBL/GenBank/DDBJ databases">
        <title>Complete sequence of Chloroherpeton thalassium ATCC 35110.</title>
        <authorList>
            <consortium name="US DOE Joint Genome Institute"/>
            <person name="Lucas S."/>
            <person name="Copeland A."/>
            <person name="Lapidus A."/>
            <person name="Glavina del Rio T."/>
            <person name="Dalin E."/>
            <person name="Tice H."/>
            <person name="Bruce D."/>
            <person name="Goodwin L."/>
            <person name="Pitluck S."/>
            <person name="Schmutz J."/>
            <person name="Larimer F."/>
            <person name="Land M."/>
            <person name="Hauser L."/>
            <person name="Kyrpides N."/>
            <person name="Mikhailova N."/>
            <person name="Liu Z."/>
            <person name="Li T."/>
            <person name="Zhao F."/>
            <person name="Overmann J."/>
            <person name="Bryant D.A."/>
            <person name="Richardson P."/>
        </authorList>
    </citation>
    <scope>NUCLEOTIDE SEQUENCE [LARGE SCALE GENOMIC DNA]</scope>
    <source>
        <strain evidence="2">ATCC 35110 / GB-78</strain>
    </source>
</reference>
<accession>B3QXY1</accession>
<keyword evidence="2" id="KW-1185">Reference proteome</keyword>
<gene>
    <name evidence="1" type="ordered locus">Ctha_1045</name>
</gene>
<dbReference type="eggNOG" id="COG4856">
    <property type="taxonomic scope" value="Bacteria"/>
</dbReference>
<dbReference type="Gene3D" id="2.170.120.40">
    <property type="entry name" value="YbbR-like domain"/>
    <property type="match status" value="1"/>
</dbReference>
<proteinExistence type="predicted"/>
<evidence type="ECO:0000313" key="1">
    <source>
        <dbReference type="EMBL" id="ACF13509.1"/>
    </source>
</evidence>
<dbReference type="InterPro" id="IPR053154">
    <property type="entry name" value="c-di-AMP_regulator"/>
</dbReference>
<dbReference type="STRING" id="517418.Ctha_1045"/>
<organism evidence="1 2">
    <name type="scientific">Chloroherpeton thalassium (strain ATCC 35110 / GB-78)</name>
    <dbReference type="NCBI Taxonomy" id="517418"/>
    <lineage>
        <taxon>Bacteria</taxon>
        <taxon>Pseudomonadati</taxon>
        <taxon>Chlorobiota</taxon>
        <taxon>Chlorobiia</taxon>
        <taxon>Chlorobiales</taxon>
        <taxon>Chloroherpetonaceae</taxon>
        <taxon>Chloroherpeton</taxon>
    </lineage>
</organism>
<name>B3QXY1_CHLT3</name>
<evidence type="ECO:0008006" key="3">
    <source>
        <dbReference type="Google" id="ProtNLM"/>
    </source>
</evidence>
<dbReference type="PANTHER" id="PTHR37804">
    <property type="entry name" value="CDAA REGULATORY PROTEIN CDAR"/>
    <property type="match status" value="1"/>
</dbReference>
<dbReference type="PANTHER" id="PTHR37804:SF1">
    <property type="entry name" value="CDAA REGULATORY PROTEIN CDAR"/>
    <property type="match status" value="1"/>
</dbReference>
<dbReference type="Proteomes" id="UP000001208">
    <property type="component" value="Chromosome"/>
</dbReference>
<dbReference type="EMBL" id="CP001100">
    <property type="protein sequence ID" value="ACF13509.1"/>
    <property type="molecule type" value="Genomic_DNA"/>
</dbReference>
<protein>
    <recommendedName>
        <fullName evidence="3">YbbR family protein</fullName>
    </recommendedName>
</protein>